<evidence type="ECO:0000313" key="2">
    <source>
        <dbReference type="Proteomes" id="UP000800093"/>
    </source>
</evidence>
<dbReference type="Proteomes" id="UP000800093">
    <property type="component" value="Unassembled WGS sequence"/>
</dbReference>
<comment type="caution">
    <text evidence="1">The sequence shown here is derived from an EMBL/GenBank/DDBJ whole genome shotgun (WGS) entry which is preliminary data.</text>
</comment>
<proteinExistence type="predicted"/>
<organism evidence="1 2">
    <name type="scientific">Lojkania enalia</name>
    <dbReference type="NCBI Taxonomy" id="147567"/>
    <lineage>
        <taxon>Eukaryota</taxon>
        <taxon>Fungi</taxon>
        <taxon>Dikarya</taxon>
        <taxon>Ascomycota</taxon>
        <taxon>Pezizomycotina</taxon>
        <taxon>Dothideomycetes</taxon>
        <taxon>Pleosporomycetidae</taxon>
        <taxon>Pleosporales</taxon>
        <taxon>Pleosporales incertae sedis</taxon>
        <taxon>Lojkania</taxon>
    </lineage>
</organism>
<reference evidence="2" key="1">
    <citation type="journal article" date="2020" name="Stud. Mycol.">
        <title>101 Dothideomycetes genomes: A test case for predicting lifestyles and emergence of pathogens.</title>
        <authorList>
            <person name="Haridas S."/>
            <person name="Albert R."/>
            <person name="Binder M."/>
            <person name="Bloem J."/>
            <person name="LaButti K."/>
            <person name="Salamov A."/>
            <person name="Andreopoulos B."/>
            <person name="Baker S."/>
            <person name="Barry K."/>
            <person name="Bills G."/>
            <person name="Bluhm B."/>
            <person name="Cannon C."/>
            <person name="Castanera R."/>
            <person name="Culley D."/>
            <person name="Daum C."/>
            <person name="Ezra D."/>
            <person name="Gonzalez J."/>
            <person name="Henrissat B."/>
            <person name="Kuo A."/>
            <person name="Liang C."/>
            <person name="Lipzen A."/>
            <person name="Lutzoni F."/>
            <person name="Magnuson J."/>
            <person name="Mondo S."/>
            <person name="Nolan M."/>
            <person name="Ohm R."/>
            <person name="Pangilinan J."/>
            <person name="Park H.-J."/>
            <person name="Ramirez L."/>
            <person name="Alfaro M."/>
            <person name="Sun H."/>
            <person name="Tritt A."/>
            <person name="Yoshinaga Y."/>
            <person name="Zwiers L.-H."/>
            <person name="Turgeon B."/>
            <person name="Goodwin S."/>
            <person name="Spatafora J."/>
            <person name="Crous P."/>
            <person name="Grigoriev I."/>
        </authorList>
    </citation>
    <scope>NUCLEOTIDE SEQUENCE [LARGE SCALE GENOMIC DNA]</scope>
    <source>
        <strain evidence="2">CBS 304.66</strain>
    </source>
</reference>
<name>A0A9P4N1L7_9PLEO</name>
<dbReference type="AlphaFoldDB" id="A0A9P4N1L7"/>
<protein>
    <submittedName>
        <fullName evidence="1">Uncharacterized protein</fullName>
    </submittedName>
</protein>
<keyword evidence="2" id="KW-1185">Reference proteome</keyword>
<evidence type="ECO:0000313" key="1">
    <source>
        <dbReference type="EMBL" id="KAF2258854.1"/>
    </source>
</evidence>
<accession>A0A9P4N1L7</accession>
<dbReference type="EMBL" id="ML986733">
    <property type="protein sequence ID" value="KAF2258854.1"/>
    <property type="molecule type" value="Genomic_DNA"/>
</dbReference>
<sequence>MTDGTRRRIANWMSEIVSASSVNELSDAAPRMAVATVATSTQFTAPSTVQGQLDIRLELVERRSKKVVQLISGKKYCEAVPHLERTITYVESDPNSSFNVNGIDLQLLVAKAYFKASIQPESCENILANICNDTTATLIQRADTATFLYCQLLQTKRIDKTQIKTMGENAVE</sequence>
<gene>
    <name evidence="1" type="ORF">CC78DRAFT_548775</name>
</gene>